<dbReference type="KEGG" id="bnn:FOA43_000006"/>
<gene>
    <name evidence="6" type="ORF">FOA43_000006</name>
</gene>
<dbReference type="RefSeq" id="XP_038776270.1">
    <property type="nucleotide sequence ID" value="XM_038920342.1"/>
</dbReference>
<feature type="transmembrane region" description="Helical" evidence="5">
    <location>
        <begin position="159"/>
        <end position="188"/>
    </location>
</feature>
<dbReference type="GO" id="GO:0071786">
    <property type="term" value="P:endoplasmic reticulum tubular network organization"/>
    <property type="evidence" value="ECO:0007669"/>
    <property type="project" value="TreeGrafter"/>
</dbReference>
<dbReference type="EMBL" id="CP064812">
    <property type="protein sequence ID" value="QPG72705.1"/>
    <property type="molecule type" value="Genomic_DNA"/>
</dbReference>
<proteinExistence type="predicted"/>
<dbReference type="AlphaFoldDB" id="A0A875RXI4"/>
<protein>
    <submittedName>
        <fullName evidence="6">Uncharacterized protein</fullName>
    </submittedName>
</protein>
<dbReference type="GeneID" id="62193407"/>
<dbReference type="InterPro" id="IPR051645">
    <property type="entry name" value="PER33/POM33_regulator"/>
</dbReference>
<name>A0A875RXI4_EENNA</name>
<dbReference type="Proteomes" id="UP000662931">
    <property type="component" value="Chromosome 1"/>
</dbReference>
<keyword evidence="4 5" id="KW-0472">Membrane</keyword>
<comment type="subcellular location">
    <subcellularLocation>
        <location evidence="1">Membrane</location>
        <topology evidence="1">Multi-pass membrane protein</topology>
    </subcellularLocation>
</comment>
<reference evidence="6" key="1">
    <citation type="submission" date="2020-10" db="EMBL/GenBank/DDBJ databases">
        <authorList>
            <person name="Roach M.J.R."/>
        </authorList>
    </citation>
    <scope>NUCLEOTIDE SEQUENCE</scope>
    <source>
        <strain evidence="6">CBS 1945</strain>
    </source>
</reference>
<organism evidence="6 7">
    <name type="scientific">Eeniella nana</name>
    <name type="common">Yeast</name>
    <name type="synonym">Brettanomyces nanus</name>
    <dbReference type="NCBI Taxonomy" id="13502"/>
    <lineage>
        <taxon>Eukaryota</taxon>
        <taxon>Fungi</taxon>
        <taxon>Dikarya</taxon>
        <taxon>Ascomycota</taxon>
        <taxon>Saccharomycotina</taxon>
        <taxon>Pichiomycetes</taxon>
        <taxon>Pichiales</taxon>
        <taxon>Pichiaceae</taxon>
        <taxon>Brettanomyces</taxon>
    </lineage>
</organism>
<evidence type="ECO:0000313" key="6">
    <source>
        <dbReference type="EMBL" id="QPG72705.1"/>
    </source>
</evidence>
<dbReference type="GO" id="GO:0016020">
    <property type="term" value="C:membrane"/>
    <property type="evidence" value="ECO:0007669"/>
    <property type="project" value="UniProtKB-SubCell"/>
</dbReference>
<evidence type="ECO:0000256" key="5">
    <source>
        <dbReference type="SAM" id="Phobius"/>
    </source>
</evidence>
<dbReference type="GO" id="GO:0061024">
    <property type="term" value="P:membrane organization"/>
    <property type="evidence" value="ECO:0007669"/>
    <property type="project" value="TreeGrafter"/>
</dbReference>
<dbReference type="PANTHER" id="PTHR12703">
    <property type="entry name" value="TRANSMEMBRANE PROTEIN 33"/>
    <property type="match status" value="1"/>
</dbReference>
<evidence type="ECO:0000256" key="2">
    <source>
        <dbReference type="ARBA" id="ARBA00022692"/>
    </source>
</evidence>
<keyword evidence="3 5" id="KW-1133">Transmembrane helix</keyword>
<evidence type="ECO:0000256" key="4">
    <source>
        <dbReference type="ARBA" id="ARBA00023136"/>
    </source>
</evidence>
<feature type="transmembrane region" description="Helical" evidence="5">
    <location>
        <begin position="33"/>
        <end position="54"/>
    </location>
</feature>
<evidence type="ECO:0000256" key="1">
    <source>
        <dbReference type="ARBA" id="ARBA00004141"/>
    </source>
</evidence>
<keyword evidence="2 5" id="KW-0812">Transmembrane</keyword>
<evidence type="ECO:0000256" key="3">
    <source>
        <dbReference type="ARBA" id="ARBA00022989"/>
    </source>
</evidence>
<accession>A0A875RXI4</accession>
<dbReference type="PANTHER" id="PTHR12703:SF3">
    <property type="entry name" value="ABR032WP"/>
    <property type="match status" value="1"/>
</dbReference>
<feature type="transmembrane region" description="Helical" evidence="5">
    <location>
        <begin position="66"/>
        <end position="84"/>
    </location>
</feature>
<sequence length="243" mass="28002">MTSKEFKRPLNEVPKHKKLVKKAKPAKPFIKTIWLVGHSLTLVMGSVYTSYFLLFRSHSSRISFYAYRLSLMGVMLSYCCTIASQFNKKSLPSYRSLLGTLNFQYLLLSVVWFFNRGSLFKIFPYLVVSTMQLASKFNVKPVLKLSSKLKVITAYDEVFIFVVLLVDVIFLRSTSGYALVIYAAMYWLRVIQSEDTRHLLFTVVGKLDSFMSNQKNPKVAESWSVVKNFLTAKNDRFQAEFLA</sequence>
<evidence type="ECO:0000313" key="7">
    <source>
        <dbReference type="Proteomes" id="UP000662931"/>
    </source>
</evidence>
<dbReference type="GO" id="GO:0005783">
    <property type="term" value="C:endoplasmic reticulum"/>
    <property type="evidence" value="ECO:0007669"/>
    <property type="project" value="TreeGrafter"/>
</dbReference>
<keyword evidence="7" id="KW-1185">Reference proteome</keyword>
<dbReference type="OrthoDB" id="5581259at2759"/>